<accession>A0A917U750</accession>
<evidence type="ECO:0008006" key="3">
    <source>
        <dbReference type="Google" id="ProtNLM"/>
    </source>
</evidence>
<organism evidence="1 2">
    <name type="scientific">Micromonospora sonchi</name>
    <dbReference type="NCBI Taxonomy" id="1763543"/>
    <lineage>
        <taxon>Bacteria</taxon>
        <taxon>Bacillati</taxon>
        <taxon>Actinomycetota</taxon>
        <taxon>Actinomycetes</taxon>
        <taxon>Micromonosporales</taxon>
        <taxon>Micromonosporaceae</taxon>
        <taxon>Micromonospora</taxon>
    </lineage>
</organism>
<dbReference type="NCBIfam" id="NF033521">
    <property type="entry name" value="lasso_leader_L3"/>
    <property type="match status" value="1"/>
</dbReference>
<gene>
    <name evidence="1" type="ORF">GCM10011608_51930</name>
</gene>
<dbReference type="Proteomes" id="UP000608890">
    <property type="component" value="Unassembled WGS sequence"/>
</dbReference>
<reference evidence="1" key="1">
    <citation type="journal article" date="2014" name="Int. J. Syst. Evol. Microbiol.">
        <title>Complete genome sequence of Corynebacterium casei LMG S-19264T (=DSM 44701T), isolated from a smear-ripened cheese.</title>
        <authorList>
            <consortium name="US DOE Joint Genome Institute (JGI-PGF)"/>
            <person name="Walter F."/>
            <person name="Albersmeier A."/>
            <person name="Kalinowski J."/>
            <person name="Ruckert C."/>
        </authorList>
    </citation>
    <scope>NUCLEOTIDE SEQUENCE</scope>
    <source>
        <strain evidence="1">CGMCC 4.7312</strain>
    </source>
</reference>
<name>A0A917U750_9ACTN</name>
<protein>
    <recommendedName>
        <fullName evidence="3">Lasso RiPP family leader peptide-containing protein</fullName>
    </recommendedName>
</protein>
<evidence type="ECO:0000313" key="2">
    <source>
        <dbReference type="Proteomes" id="UP000608890"/>
    </source>
</evidence>
<sequence length="47" mass="4817">MSEIRKKAAATKGAYEPPRLRRLGTLAELTKGGTSGIPDGLGGVGFS</sequence>
<comment type="caution">
    <text evidence="1">The sequence shown here is derived from an EMBL/GenBank/DDBJ whole genome shotgun (WGS) entry which is preliminary data.</text>
</comment>
<evidence type="ECO:0000313" key="1">
    <source>
        <dbReference type="EMBL" id="GGM60490.1"/>
    </source>
</evidence>
<dbReference type="EMBL" id="BMNB01000033">
    <property type="protein sequence ID" value="GGM60490.1"/>
    <property type="molecule type" value="Genomic_DNA"/>
</dbReference>
<keyword evidence="2" id="KW-1185">Reference proteome</keyword>
<dbReference type="RefSeq" id="WP_189048896.1">
    <property type="nucleotide sequence ID" value="NZ_BMNB01000033.1"/>
</dbReference>
<proteinExistence type="predicted"/>
<reference evidence="1" key="2">
    <citation type="submission" date="2020-09" db="EMBL/GenBank/DDBJ databases">
        <authorList>
            <person name="Sun Q."/>
            <person name="Zhou Y."/>
        </authorList>
    </citation>
    <scope>NUCLEOTIDE SEQUENCE</scope>
    <source>
        <strain evidence="1">CGMCC 4.7312</strain>
    </source>
</reference>
<dbReference type="AlphaFoldDB" id="A0A917U750"/>